<protein>
    <recommendedName>
        <fullName evidence="3">Sulfotransferase domain-containing protein</fullName>
    </recommendedName>
</protein>
<evidence type="ECO:0008006" key="3">
    <source>
        <dbReference type="Google" id="ProtNLM"/>
    </source>
</evidence>
<dbReference type="GO" id="GO:0016020">
    <property type="term" value="C:membrane"/>
    <property type="evidence" value="ECO:0007669"/>
    <property type="project" value="InterPro"/>
</dbReference>
<dbReference type="EMBL" id="MN739824">
    <property type="protein sequence ID" value="QHT27578.1"/>
    <property type="molecule type" value="Genomic_DNA"/>
</dbReference>
<dbReference type="SUPFAM" id="SSF52540">
    <property type="entry name" value="P-loop containing nucleoside triphosphate hydrolases"/>
    <property type="match status" value="1"/>
</dbReference>
<feature type="transmembrane region" description="Helical" evidence="1">
    <location>
        <begin position="7"/>
        <end position="27"/>
    </location>
</feature>
<name>A0A6C0EF73_9ZZZZ</name>
<evidence type="ECO:0000313" key="2">
    <source>
        <dbReference type="EMBL" id="QHT27578.1"/>
    </source>
</evidence>
<sequence length="239" mass="28699">MTYKIKNMVLISVIVVIPSIIFIYYKFCYNNINVKKKITYTFIHPTKTGGTACESFFEEHYSEFIKGRGHDNKCMNNNNPIIIIRDPIDRFISMYKYWKYGSLDIDKYRRNSVFLQNYNQYSIKDFIRLIKNKQHDDLYQSFTWNQHFEPITNWINNVDYANIIVILYTKNLNEKINKLLEVLKIKPKPVELPIINVSNNKENIQLDDDDINFIKSYFADDFKLYDDVKNRPELFKHVL</sequence>
<organism evidence="2">
    <name type="scientific">viral metagenome</name>
    <dbReference type="NCBI Taxonomy" id="1070528"/>
    <lineage>
        <taxon>unclassified sequences</taxon>
        <taxon>metagenomes</taxon>
        <taxon>organismal metagenomes</taxon>
    </lineage>
</organism>
<keyword evidence="1" id="KW-0812">Transmembrane</keyword>
<dbReference type="InterPro" id="IPR027417">
    <property type="entry name" value="P-loop_NTPase"/>
</dbReference>
<reference evidence="2" key="1">
    <citation type="journal article" date="2020" name="Nature">
        <title>Giant virus diversity and host interactions through global metagenomics.</title>
        <authorList>
            <person name="Schulz F."/>
            <person name="Roux S."/>
            <person name="Paez-Espino D."/>
            <person name="Jungbluth S."/>
            <person name="Walsh D.A."/>
            <person name="Denef V.J."/>
            <person name="McMahon K.D."/>
            <person name="Konstantinidis K.T."/>
            <person name="Eloe-Fadrosh E.A."/>
            <person name="Kyrpides N.C."/>
            <person name="Woyke T."/>
        </authorList>
    </citation>
    <scope>NUCLEOTIDE SEQUENCE</scope>
    <source>
        <strain evidence="2">GVMAG-M-3300023179-33</strain>
    </source>
</reference>
<evidence type="ECO:0000256" key="1">
    <source>
        <dbReference type="SAM" id="Phobius"/>
    </source>
</evidence>
<accession>A0A6C0EF73</accession>
<proteinExistence type="predicted"/>
<keyword evidence="1" id="KW-1133">Transmembrane helix</keyword>
<keyword evidence="1" id="KW-0472">Membrane</keyword>
<dbReference type="GO" id="GO:0008146">
    <property type="term" value="F:sulfotransferase activity"/>
    <property type="evidence" value="ECO:0007669"/>
    <property type="project" value="InterPro"/>
</dbReference>
<dbReference type="Gene3D" id="3.40.50.300">
    <property type="entry name" value="P-loop containing nucleotide triphosphate hydrolases"/>
    <property type="match status" value="1"/>
</dbReference>
<dbReference type="Pfam" id="PF03567">
    <property type="entry name" value="Sulfotransfer_2"/>
    <property type="match status" value="1"/>
</dbReference>
<dbReference type="InterPro" id="IPR005331">
    <property type="entry name" value="Sulfotransferase"/>
</dbReference>
<dbReference type="AlphaFoldDB" id="A0A6C0EF73"/>